<feature type="domain" description="VOC" evidence="1">
    <location>
        <begin position="3"/>
        <end position="122"/>
    </location>
</feature>
<dbReference type="InterPro" id="IPR004360">
    <property type="entry name" value="Glyas_Fos-R_dOase_dom"/>
</dbReference>
<dbReference type="SUPFAM" id="SSF54593">
    <property type="entry name" value="Glyoxalase/Bleomycin resistance protein/Dihydroxybiphenyl dioxygenase"/>
    <property type="match status" value="1"/>
</dbReference>
<gene>
    <name evidence="2" type="ORF">ACFFRH_09460</name>
</gene>
<evidence type="ECO:0000313" key="3">
    <source>
        <dbReference type="Proteomes" id="UP001589610"/>
    </source>
</evidence>
<evidence type="ECO:0000259" key="1">
    <source>
        <dbReference type="PROSITE" id="PS51819"/>
    </source>
</evidence>
<dbReference type="RefSeq" id="WP_386155675.1">
    <property type="nucleotide sequence ID" value="NZ_JBHMBS010000003.1"/>
</dbReference>
<dbReference type="Pfam" id="PF00903">
    <property type="entry name" value="Glyoxalase"/>
    <property type="match status" value="1"/>
</dbReference>
<organism evidence="2 3">
    <name type="scientific">Streptosporangium vulgare</name>
    <dbReference type="NCBI Taxonomy" id="46190"/>
    <lineage>
        <taxon>Bacteria</taxon>
        <taxon>Bacillati</taxon>
        <taxon>Actinomycetota</taxon>
        <taxon>Actinomycetes</taxon>
        <taxon>Streptosporangiales</taxon>
        <taxon>Streptosporangiaceae</taxon>
        <taxon>Streptosporangium</taxon>
    </lineage>
</organism>
<reference evidence="2 3" key="1">
    <citation type="submission" date="2024-09" db="EMBL/GenBank/DDBJ databases">
        <authorList>
            <person name="Sun Q."/>
            <person name="Mori K."/>
        </authorList>
    </citation>
    <scope>NUCLEOTIDE SEQUENCE [LARGE SCALE GENOMIC DNA]</scope>
    <source>
        <strain evidence="2 3">JCM 3028</strain>
    </source>
</reference>
<evidence type="ECO:0000313" key="2">
    <source>
        <dbReference type="EMBL" id="MFB9675711.1"/>
    </source>
</evidence>
<dbReference type="InterPro" id="IPR037523">
    <property type="entry name" value="VOC_core"/>
</dbReference>
<dbReference type="InterPro" id="IPR029068">
    <property type="entry name" value="Glyas_Bleomycin-R_OHBP_Dase"/>
</dbReference>
<dbReference type="Proteomes" id="UP001589610">
    <property type="component" value="Unassembled WGS sequence"/>
</dbReference>
<protein>
    <submittedName>
        <fullName evidence="2">VOC family protein</fullName>
    </submittedName>
</protein>
<dbReference type="EMBL" id="JBHMBS010000003">
    <property type="protein sequence ID" value="MFB9675711.1"/>
    <property type="molecule type" value="Genomic_DNA"/>
</dbReference>
<sequence>MHIISSAMSPNVDDVVASSNFFTTHLGFHESVAARGFVTLTRPDCADIVPVSRGSRVLPSSIRERLPTGVMVSLTVTDVAAEHERLCREGVPVTVPLRDEPWGERLFQLTDPNGIVVQFVEWVPPAGA</sequence>
<dbReference type="Gene3D" id="3.10.180.10">
    <property type="entry name" value="2,3-Dihydroxybiphenyl 1,2-Dioxygenase, domain 1"/>
    <property type="match status" value="1"/>
</dbReference>
<accession>A0ABV5T9F8</accession>
<proteinExistence type="predicted"/>
<comment type="caution">
    <text evidence="2">The sequence shown here is derived from an EMBL/GenBank/DDBJ whole genome shotgun (WGS) entry which is preliminary data.</text>
</comment>
<keyword evidence="3" id="KW-1185">Reference proteome</keyword>
<name>A0ABV5T9F8_9ACTN</name>
<dbReference type="PROSITE" id="PS51819">
    <property type="entry name" value="VOC"/>
    <property type="match status" value="1"/>
</dbReference>